<reference evidence="6" key="1">
    <citation type="journal article" date="2023" name="Mol. Biol. Evol.">
        <title>Third-Generation Sequencing Reveals the Adaptive Role of the Epigenome in Three Deep-Sea Polychaetes.</title>
        <authorList>
            <person name="Perez M."/>
            <person name="Aroh O."/>
            <person name="Sun Y."/>
            <person name="Lan Y."/>
            <person name="Juniper S.K."/>
            <person name="Young C.R."/>
            <person name="Angers B."/>
            <person name="Qian P.Y."/>
        </authorList>
    </citation>
    <scope>NUCLEOTIDE SEQUENCE</scope>
    <source>
        <strain evidence="6">P08H-3</strain>
    </source>
</reference>
<protein>
    <submittedName>
        <fullName evidence="6">Uncharacterized protein</fullName>
    </submittedName>
</protein>
<dbReference type="InterPro" id="IPR017874">
    <property type="entry name" value="CRIC_domain"/>
</dbReference>
<evidence type="ECO:0000256" key="1">
    <source>
        <dbReference type="ARBA" id="ARBA00009498"/>
    </source>
</evidence>
<sequence>MANLPFVNITAWASDQVANWLRGLDEVILPYVQSFLSAKVTGKQLLFLNHGDLCKLGVVKLGHRELILEAVEMLHTLGTFQECHHSEWRRGQVRSLPHMEQLSQMLVGLSIEMSATMLAGVQVILLDPVRVTADNQLPGILIQNEITFIAEYLSVGAMLEMHNVTALQLTCKACSLRNEIIAQLPAMLQGSAVSTEAGHSMVPLSILSAVSDVIGSIKQIVSWLDRSPFDTSDEYIAKRDTLIAHGLELLDVTQTPDPLACEKEIMEKCRLIVKFGEKLVQESHDSLMIQPVSLEITTIRKKPEDDLGMHIQSLYNGTHIIGAIKEQSPADLCGKVEEGDEVIQVNYQTVLQKLVTALKDNKKEVTLTLKKRPHHVNPFGPHMRRKKVQKNVKQSTFPKDFGRKSREEKTERAPLKDFINSMLAPYNKESSQEPDSDNENEVFQNTLSAPSSLPLPLEPAKQRRATVSGGSPPAGKRNSLEIINLPSTGRPKSYTISSPSNEVRSLTGSPASDLMSARFLEEFGGEKSPAKESTDTLSLDSIVGNIQTVFASPGSQDTPTDDVYDSVTIDVTSTAATAATTTTTTTLTLTPPNTTLCSEIIAPPAMKQLTSESNIQLQIPSPETQLRKRNSSDVMINMGVENNLAAQLLSVKRIDSCRRAEMYEQVSAFRSER</sequence>
<accession>A0AAD9MXV7</accession>
<dbReference type="EMBL" id="JAODUP010000537">
    <property type="protein sequence ID" value="KAK2147761.1"/>
    <property type="molecule type" value="Genomic_DNA"/>
</dbReference>
<feature type="domain" description="SAM" evidence="3">
    <location>
        <begin position="12"/>
        <end position="77"/>
    </location>
</feature>
<evidence type="ECO:0000256" key="2">
    <source>
        <dbReference type="SAM" id="MobiDB-lite"/>
    </source>
</evidence>
<dbReference type="InterPro" id="IPR001478">
    <property type="entry name" value="PDZ"/>
</dbReference>
<feature type="compositionally biased region" description="Polar residues" evidence="2">
    <location>
        <begin position="494"/>
        <end position="509"/>
    </location>
</feature>
<dbReference type="Proteomes" id="UP001208570">
    <property type="component" value="Unassembled WGS sequence"/>
</dbReference>
<dbReference type="Pfam" id="PF07647">
    <property type="entry name" value="SAM_2"/>
    <property type="match status" value="1"/>
</dbReference>
<dbReference type="AlphaFoldDB" id="A0AAD9MXV7"/>
<dbReference type="SMART" id="SM00454">
    <property type="entry name" value="SAM"/>
    <property type="match status" value="1"/>
</dbReference>
<dbReference type="SUPFAM" id="SSF50156">
    <property type="entry name" value="PDZ domain-like"/>
    <property type="match status" value="1"/>
</dbReference>
<comment type="similarity">
    <text evidence="1">Belongs to the CNKSR family.</text>
</comment>
<name>A0AAD9MXV7_9ANNE</name>
<dbReference type="PROSITE" id="PS51290">
    <property type="entry name" value="CRIC"/>
    <property type="match status" value="1"/>
</dbReference>
<dbReference type="InterPro" id="IPR001660">
    <property type="entry name" value="SAM"/>
</dbReference>
<dbReference type="CDD" id="cd06748">
    <property type="entry name" value="PDZ_CNK1_2_3-like"/>
    <property type="match status" value="1"/>
</dbReference>
<feature type="domain" description="PDZ" evidence="4">
    <location>
        <begin position="296"/>
        <end position="373"/>
    </location>
</feature>
<dbReference type="PROSITE" id="PS50106">
    <property type="entry name" value="PDZ"/>
    <property type="match status" value="1"/>
</dbReference>
<dbReference type="Gene3D" id="2.30.42.10">
    <property type="match status" value="1"/>
</dbReference>
<dbReference type="Gene3D" id="1.10.150.50">
    <property type="entry name" value="Transcription Factor, Ets-1"/>
    <property type="match status" value="1"/>
</dbReference>
<dbReference type="PANTHER" id="PTHR12844">
    <property type="entry name" value="CONNECTOR ENCHANCER OF KINASE SUPPRESSOR OF RAS"/>
    <property type="match status" value="1"/>
</dbReference>
<proteinExistence type="inferred from homology"/>
<evidence type="ECO:0000259" key="4">
    <source>
        <dbReference type="PROSITE" id="PS50106"/>
    </source>
</evidence>
<dbReference type="PANTHER" id="PTHR12844:SF42">
    <property type="entry name" value="CONNECTOR ENHANCER OF KSR PROTEIN CNK"/>
    <property type="match status" value="1"/>
</dbReference>
<dbReference type="SUPFAM" id="SSF47769">
    <property type="entry name" value="SAM/Pointed domain"/>
    <property type="match status" value="1"/>
</dbReference>
<dbReference type="Pfam" id="PF10534">
    <property type="entry name" value="CRIC_ras_sig"/>
    <property type="match status" value="1"/>
</dbReference>
<feature type="compositionally biased region" description="Low complexity" evidence="2">
    <location>
        <begin position="447"/>
        <end position="459"/>
    </location>
</feature>
<evidence type="ECO:0000259" key="5">
    <source>
        <dbReference type="PROSITE" id="PS51290"/>
    </source>
</evidence>
<dbReference type="SMART" id="SM00228">
    <property type="entry name" value="PDZ"/>
    <property type="match status" value="1"/>
</dbReference>
<comment type="caution">
    <text evidence="6">The sequence shown here is derived from an EMBL/GenBank/DDBJ whole genome shotgun (WGS) entry which is preliminary data.</text>
</comment>
<evidence type="ECO:0000313" key="7">
    <source>
        <dbReference type="Proteomes" id="UP001208570"/>
    </source>
</evidence>
<feature type="compositionally biased region" description="Basic and acidic residues" evidence="2">
    <location>
        <begin position="400"/>
        <end position="415"/>
    </location>
</feature>
<dbReference type="InterPro" id="IPR036034">
    <property type="entry name" value="PDZ_sf"/>
</dbReference>
<keyword evidence="7" id="KW-1185">Reference proteome</keyword>
<dbReference type="PROSITE" id="PS50105">
    <property type="entry name" value="SAM_DOMAIN"/>
    <property type="match status" value="1"/>
</dbReference>
<feature type="domain" description="CRIC" evidence="5">
    <location>
        <begin position="173"/>
        <end position="260"/>
    </location>
</feature>
<evidence type="ECO:0000259" key="3">
    <source>
        <dbReference type="PROSITE" id="PS50105"/>
    </source>
</evidence>
<feature type="region of interest" description="Disordered" evidence="2">
    <location>
        <begin position="373"/>
        <end position="509"/>
    </location>
</feature>
<dbReference type="InterPro" id="IPR051566">
    <property type="entry name" value="CNKSR"/>
</dbReference>
<evidence type="ECO:0000313" key="6">
    <source>
        <dbReference type="EMBL" id="KAK2147761.1"/>
    </source>
</evidence>
<gene>
    <name evidence="6" type="ORF">LSH36_537g02074</name>
</gene>
<organism evidence="6 7">
    <name type="scientific">Paralvinella palmiformis</name>
    <dbReference type="NCBI Taxonomy" id="53620"/>
    <lineage>
        <taxon>Eukaryota</taxon>
        <taxon>Metazoa</taxon>
        <taxon>Spiralia</taxon>
        <taxon>Lophotrochozoa</taxon>
        <taxon>Annelida</taxon>
        <taxon>Polychaeta</taxon>
        <taxon>Sedentaria</taxon>
        <taxon>Canalipalpata</taxon>
        <taxon>Terebellida</taxon>
        <taxon>Terebelliformia</taxon>
        <taxon>Alvinellidae</taxon>
        <taxon>Paralvinella</taxon>
    </lineage>
</organism>
<dbReference type="InterPro" id="IPR013761">
    <property type="entry name" value="SAM/pointed_sf"/>
</dbReference>